<gene>
    <name evidence="1" type="ORF">STCU_12232</name>
</gene>
<comment type="caution">
    <text evidence="1">The sequence shown here is derived from an EMBL/GenBank/DDBJ whole genome shotgun (WGS) entry which is preliminary data.</text>
</comment>
<proteinExistence type="predicted"/>
<dbReference type="AlphaFoldDB" id="S9TFV7"/>
<keyword evidence="2" id="KW-1185">Reference proteome</keyword>
<evidence type="ECO:0000313" key="2">
    <source>
        <dbReference type="Proteomes" id="UP000015354"/>
    </source>
</evidence>
<dbReference type="EMBL" id="ATMH01012392">
    <property type="protein sequence ID" value="EPY15218.1"/>
    <property type="molecule type" value="Genomic_DNA"/>
</dbReference>
<protein>
    <submittedName>
        <fullName evidence="1">Uncharacterized protein</fullName>
    </submittedName>
</protein>
<reference evidence="1 2" key="1">
    <citation type="journal article" date="2013" name="PLoS ONE">
        <title>Predicting the Proteins of Angomonas deanei, Strigomonas culicis and Their Respective Endosymbionts Reveals New Aspects of the Trypanosomatidae Family.</title>
        <authorList>
            <person name="Motta M.C."/>
            <person name="Martins A.C."/>
            <person name="de Souza S.S."/>
            <person name="Catta-Preta C.M."/>
            <person name="Silva R."/>
            <person name="Klein C.C."/>
            <person name="de Almeida L.G."/>
            <person name="de Lima Cunha O."/>
            <person name="Ciapina L.P."/>
            <person name="Brocchi M."/>
            <person name="Colabardini A.C."/>
            <person name="de Araujo Lima B."/>
            <person name="Machado C.R."/>
            <person name="de Almeida Soares C.M."/>
            <person name="Probst C.M."/>
            <person name="de Menezes C.B."/>
            <person name="Thompson C.E."/>
            <person name="Bartholomeu D.C."/>
            <person name="Gradia D.F."/>
            <person name="Pavoni D.P."/>
            <person name="Grisard E.C."/>
            <person name="Fantinatti-Garboggini F."/>
            <person name="Marchini F.K."/>
            <person name="Rodrigues-Luiz G.F."/>
            <person name="Wagner G."/>
            <person name="Goldman G.H."/>
            <person name="Fietto J.L."/>
            <person name="Elias M.C."/>
            <person name="Goldman M.H."/>
            <person name="Sagot M.F."/>
            <person name="Pereira M."/>
            <person name="Stoco P.H."/>
            <person name="de Mendonca-Neto R.P."/>
            <person name="Teixeira S.M."/>
            <person name="Maciel T.E."/>
            <person name="de Oliveira Mendes T.A."/>
            <person name="Urmenyi T.P."/>
            <person name="de Souza W."/>
            <person name="Schenkman S."/>
            <person name="de Vasconcelos A.T."/>
        </authorList>
    </citation>
    <scope>NUCLEOTIDE SEQUENCE [LARGE SCALE GENOMIC DNA]</scope>
</reference>
<evidence type="ECO:0000313" key="1">
    <source>
        <dbReference type="EMBL" id="EPY15218.1"/>
    </source>
</evidence>
<accession>S9TFV7</accession>
<name>S9TFV7_9TRYP</name>
<sequence length="155" mass="16919">MRVVVIHEAHAGGSWHDALVADEDVQGDHEPLQPPQHVEVVFVGRAHQRLRRLELQERLAVPVRRLPAEVLLAQLVQLIHAGLRFLGAPLLLFDDTKRPREALAAPMRPMARAAVPPLAVGEGVEWLVGHARGDVGAAAFAAMRSRSASEGKRTL</sequence>
<organism evidence="1 2">
    <name type="scientific">Strigomonas culicis</name>
    <dbReference type="NCBI Taxonomy" id="28005"/>
    <lineage>
        <taxon>Eukaryota</taxon>
        <taxon>Discoba</taxon>
        <taxon>Euglenozoa</taxon>
        <taxon>Kinetoplastea</taxon>
        <taxon>Metakinetoplastina</taxon>
        <taxon>Trypanosomatida</taxon>
        <taxon>Trypanosomatidae</taxon>
        <taxon>Strigomonadinae</taxon>
        <taxon>Strigomonas</taxon>
    </lineage>
</organism>
<dbReference type="Proteomes" id="UP000015354">
    <property type="component" value="Unassembled WGS sequence"/>
</dbReference>